<comment type="caution">
    <text evidence="1">The sequence shown here is derived from an EMBL/GenBank/DDBJ whole genome shotgun (WGS) entry which is preliminary data.</text>
</comment>
<reference evidence="1" key="2">
    <citation type="submission" date="2020-11" db="EMBL/GenBank/DDBJ databases">
        <authorList>
            <person name="McCartney M.A."/>
            <person name="Auch B."/>
            <person name="Kono T."/>
            <person name="Mallez S."/>
            <person name="Becker A."/>
            <person name="Gohl D.M."/>
            <person name="Silverstein K.A.T."/>
            <person name="Koren S."/>
            <person name="Bechman K.B."/>
            <person name="Herman A."/>
            <person name="Abrahante J.E."/>
            <person name="Garbe J."/>
        </authorList>
    </citation>
    <scope>NUCLEOTIDE SEQUENCE</scope>
    <source>
        <strain evidence="1">Duluth1</strain>
        <tissue evidence="1">Whole animal</tissue>
    </source>
</reference>
<dbReference type="AlphaFoldDB" id="A0A9D4RRT1"/>
<sequence>MKARAMESGTRHQEPCYMSYADTMAFVFCTTCPKNPTEQVKECTNRVLPELSINSGVDAQQRQVDRARDFCKDSRLRDVADCIQDILDRCRGTTDEEQVLHRLIDKDKTMKTVDYFCKHFRVYERHAGCISAHHEQTSLCSQDARDSFTTKLQAGANIDVLIVGSCRFFHAARSCLTNTTAGFCGQEAANFVYTLLSGYMPPYCETNHPDSTDTPIFRDTYDHHHDNGNSGRQQMNASVTLSRIRATNELRFNRLRMTTKLSKFVGRSDFSTEHNDVSTYFDESTIKILENEQGKVRTATDRCDLVRSATNRNE</sequence>
<reference evidence="1" key="1">
    <citation type="journal article" date="2019" name="bioRxiv">
        <title>The Genome of the Zebra Mussel, Dreissena polymorpha: A Resource for Invasive Species Research.</title>
        <authorList>
            <person name="McCartney M.A."/>
            <person name="Auch B."/>
            <person name="Kono T."/>
            <person name="Mallez S."/>
            <person name="Zhang Y."/>
            <person name="Obille A."/>
            <person name="Becker A."/>
            <person name="Abrahante J.E."/>
            <person name="Garbe J."/>
            <person name="Badalamenti J.P."/>
            <person name="Herman A."/>
            <person name="Mangelson H."/>
            <person name="Liachko I."/>
            <person name="Sullivan S."/>
            <person name="Sone E.D."/>
            <person name="Koren S."/>
            <person name="Silverstein K.A.T."/>
            <person name="Beckman K.B."/>
            <person name="Gohl D.M."/>
        </authorList>
    </citation>
    <scope>NUCLEOTIDE SEQUENCE</scope>
    <source>
        <strain evidence="1">Duluth1</strain>
        <tissue evidence="1">Whole animal</tissue>
    </source>
</reference>
<protein>
    <submittedName>
        <fullName evidence="1">Uncharacterized protein</fullName>
    </submittedName>
</protein>
<dbReference type="EMBL" id="JAIWYP010000001">
    <property type="protein sequence ID" value="KAH3876628.1"/>
    <property type="molecule type" value="Genomic_DNA"/>
</dbReference>
<evidence type="ECO:0000313" key="1">
    <source>
        <dbReference type="EMBL" id="KAH3876628.1"/>
    </source>
</evidence>
<evidence type="ECO:0000313" key="2">
    <source>
        <dbReference type="Proteomes" id="UP000828390"/>
    </source>
</evidence>
<proteinExistence type="predicted"/>
<dbReference type="Proteomes" id="UP000828390">
    <property type="component" value="Unassembled WGS sequence"/>
</dbReference>
<gene>
    <name evidence="1" type="ORF">DPMN_000475</name>
</gene>
<accession>A0A9D4RRT1</accession>
<name>A0A9D4RRT1_DREPO</name>
<keyword evidence="2" id="KW-1185">Reference proteome</keyword>
<organism evidence="1 2">
    <name type="scientific">Dreissena polymorpha</name>
    <name type="common">Zebra mussel</name>
    <name type="synonym">Mytilus polymorpha</name>
    <dbReference type="NCBI Taxonomy" id="45954"/>
    <lineage>
        <taxon>Eukaryota</taxon>
        <taxon>Metazoa</taxon>
        <taxon>Spiralia</taxon>
        <taxon>Lophotrochozoa</taxon>
        <taxon>Mollusca</taxon>
        <taxon>Bivalvia</taxon>
        <taxon>Autobranchia</taxon>
        <taxon>Heteroconchia</taxon>
        <taxon>Euheterodonta</taxon>
        <taxon>Imparidentia</taxon>
        <taxon>Neoheterodontei</taxon>
        <taxon>Myida</taxon>
        <taxon>Dreissenoidea</taxon>
        <taxon>Dreissenidae</taxon>
        <taxon>Dreissena</taxon>
    </lineage>
</organism>